<evidence type="ECO:0000256" key="1">
    <source>
        <dbReference type="SAM" id="Phobius"/>
    </source>
</evidence>
<organism evidence="2 3">
    <name type="scientific">Algoriphagus limi</name>
    <dbReference type="NCBI Taxonomy" id="2975273"/>
    <lineage>
        <taxon>Bacteria</taxon>
        <taxon>Pseudomonadati</taxon>
        <taxon>Bacteroidota</taxon>
        <taxon>Cytophagia</taxon>
        <taxon>Cytophagales</taxon>
        <taxon>Cyclobacteriaceae</taxon>
        <taxon>Algoriphagus</taxon>
    </lineage>
</organism>
<dbReference type="EMBL" id="JANWGH010000003">
    <property type="protein sequence ID" value="MCS5491324.1"/>
    <property type="molecule type" value="Genomic_DNA"/>
</dbReference>
<protein>
    <submittedName>
        <fullName evidence="2">DUF6090 family protein</fullName>
    </submittedName>
</protein>
<keyword evidence="3" id="KW-1185">Reference proteome</keyword>
<dbReference type="Pfam" id="PF19578">
    <property type="entry name" value="DUF6090"/>
    <property type="match status" value="1"/>
</dbReference>
<gene>
    <name evidence="2" type="ORF">NY014_12825</name>
</gene>
<name>A0ABT2G801_9BACT</name>
<evidence type="ECO:0000313" key="2">
    <source>
        <dbReference type="EMBL" id="MCS5491324.1"/>
    </source>
</evidence>
<proteinExistence type="predicted"/>
<dbReference type="Proteomes" id="UP001206788">
    <property type="component" value="Unassembled WGS sequence"/>
</dbReference>
<dbReference type="InterPro" id="IPR045749">
    <property type="entry name" value="DUF6090"/>
</dbReference>
<feature type="transmembrane region" description="Helical" evidence="1">
    <location>
        <begin position="21"/>
        <end position="42"/>
    </location>
</feature>
<comment type="caution">
    <text evidence="2">The sequence shown here is derived from an EMBL/GenBank/DDBJ whole genome shotgun (WGS) entry which is preliminary data.</text>
</comment>
<sequence length="247" mass="29014">MISFFRKFRQKLLTQNRVTRYLIYALGEIFLVVIGILIALQINNWNESRKDRAFELEMLSEINRELLSEIEDKQVALNIFNRAERSLNELLKMRIDDEYSRDSLEQHLNNLGSIGLFFPYSDGAYEALKSGGFDKIQNEKLRNDLIRLYSYNFKLVSIYVNELARPEMIEKFELFYQIFPQKLTPGPEGVIIESLDYSNFEEVIHTDEFMELIKLGNNVVSSVKPRLIGIIRQMNEVQSLIEIEKLN</sequence>
<keyword evidence="1" id="KW-0472">Membrane</keyword>
<dbReference type="RefSeq" id="WP_259414989.1">
    <property type="nucleotide sequence ID" value="NZ_JANWGH010000003.1"/>
</dbReference>
<keyword evidence="1" id="KW-0812">Transmembrane</keyword>
<reference evidence="2 3" key="1">
    <citation type="submission" date="2022-08" db="EMBL/GenBank/DDBJ databases">
        <title>Algoriphagus sp. CAU 1643 isolated from mud.</title>
        <authorList>
            <person name="Kim W."/>
        </authorList>
    </citation>
    <scope>NUCLEOTIDE SEQUENCE [LARGE SCALE GENOMIC DNA]</scope>
    <source>
        <strain evidence="2 3">CAU 1643</strain>
    </source>
</reference>
<accession>A0ABT2G801</accession>
<evidence type="ECO:0000313" key="3">
    <source>
        <dbReference type="Proteomes" id="UP001206788"/>
    </source>
</evidence>
<keyword evidence="1" id="KW-1133">Transmembrane helix</keyword>